<protein>
    <submittedName>
        <fullName evidence="5">Uncharacterized protein</fullName>
    </submittedName>
</protein>
<evidence type="ECO:0000313" key="6">
    <source>
        <dbReference type="Proteomes" id="UP000594262"/>
    </source>
</evidence>
<dbReference type="GO" id="GO:0033897">
    <property type="term" value="F:ribonuclease T2 activity"/>
    <property type="evidence" value="ECO:0007669"/>
    <property type="project" value="InterPro"/>
</dbReference>
<dbReference type="OrthoDB" id="435754at2759"/>
<dbReference type="Proteomes" id="UP000594262">
    <property type="component" value="Unplaced"/>
</dbReference>
<dbReference type="GO" id="GO:0003723">
    <property type="term" value="F:RNA binding"/>
    <property type="evidence" value="ECO:0007669"/>
    <property type="project" value="InterPro"/>
</dbReference>
<accession>A0A7M5V0A5</accession>
<comment type="similarity">
    <text evidence="1 4">Belongs to the RNase T2 family.</text>
</comment>
<dbReference type="CDD" id="cd01061">
    <property type="entry name" value="RNase_T2_euk"/>
    <property type="match status" value="1"/>
</dbReference>
<dbReference type="GO" id="GO:0006401">
    <property type="term" value="P:RNA catabolic process"/>
    <property type="evidence" value="ECO:0007669"/>
    <property type="project" value="TreeGrafter"/>
</dbReference>
<evidence type="ECO:0000256" key="4">
    <source>
        <dbReference type="RuleBase" id="RU004328"/>
    </source>
</evidence>
<evidence type="ECO:0000313" key="5">
    <source>
        <dbReference type="EnsemblMetazoa" id="CLYHEMP001337.1"/>
    </source>
</evidence>
<reference evidence="5" key="1">
    <citation type="submission" date="2021-01" db="UniProtKB">
        <authorList>
            <consortium name="EnsemblMetazoa"/>
        </authorList>
    </citation>
    <scope>IDENTIFICATION</scope>
</reference>
<evidence type="ECO:0000256" key="3">
    <source>
        <dbReference type="PIRSR" id="PIRSR633697-1"/>
    </source>
</evidence>
<name>A0A7M5V0A5_9CNID</name>
<keyword evidence="2" id="KW-1015">Disulfide bond</keyword>
<keyword evidence="6" id="KW-1185">Reference proteome</keyword>
<dbReference type="PANTHER" id="PTHR11240">
    <property type="entry name" value="RIBONUCLEASE T2"/>
    <property type="match status" value="1"/>
</dbReference>
<dbReference type="InterPro" id="IPR033130">
    <property type="entry name" value="RNase_T2_His_AS_2"/>
</dbReference>
<dbReference type="PANTHER" id="PTHR11240:SF22">
    <property type="entry name" value="RIBONUCLEASE T2"/>
    <property type="match status" value="1"/>
</dbReference>
<proteinExistence type="inferred from homology"/>
<feature type="active site" evidence="3">
    <location>
        <position position="147"/>
    </location>
</feature>
<sequence>MRNWYEKYCSNNLSLAMKTLYAVILILAVLAIAESRWHGHHKDSPINHDKNDWDVFLLVTQWPFSACEKENVTGYHECVIPKYVDSWILHGLWPSCSNGGYNPQYCSHQKFDYNKIKDLKDRMMKYWPNLFVNSDKYDFWKHEFEKHGTCAENVEGFETEHGFFKVALDLRDKYDTGRILSDHGISPRDAPYKGEDVKHALNNGLNAKGCAACKRVKGIDGYVLMSTSVCFNKSLQLVNCPYCRGECYDDDIVYYQPIH</sequence>
<dbReference type="InterPro" id="IPR018188">
    <property type="entry name" value="RNase_T2_His_AS_1"/>
</dbReference>
<feature type="active site" evidence="3">
    <location>
        <position position="143"/>
    </location>
</feature>
<organism evidence="5 6">
    <name type="scientific">Clytia hemisphaerica</name>
    <dbReference type="NCBI Taxonomy" id="252671"/>
    <lineage>
        <taxon>Eukaryota</taxon>
        <taxon>Metazoa</taxon>
        <taxon>Cnidaria</taxon>
        <taxon>Hydrozoa</taxon>
        <taxon>Hydroidolina</taxon>
        <taxon>Leptothecata</taxon>
        <taxon>Obeliida</taxon>
        <taxon>Clytiidae</taxon>
        <taxon>Clytia</taxon>
    </lineage>
</organism>
<dbReference type="Gene3D" id="3.90.730.10">
    <property type="entry name" value="Ribonuclease T2-like"/>
    <property type="match status" value="1"/>
</dbReference>
<dbReference type="Pfam" id="PF00445">
    <property type="entry name" value="Ribonuclease_T2"/>
    <property type="match status" value="1"/>
</dbReference>
<dbReference type="SUPFAM" id="SSF55895">
    <property type="entry name" value="Ribonuclease Rh-like"/>
    <property type="match status" value="1"/>
</dbReference>
<dbReference type="InterPro" id="IPR001568">
    <property type="entry name" value="RNase_T2-like"/>
</dbReference>
<dbReference type="InterPro" id="IPR036430">
    <property type="entry name" value="RNase_T2-like_sf"/>
</dbReference>
<dbReference type="GO" id="GO:0005576">
    <property type="term" value="C:extracellular region"/>
    <property type="evidence" value="ECO:0007669"/>
    <property type="project" value="TreeGrafter"/>
</dbReference>
<dbReference type="PROSITE" id="PS00530">
    <property type="entry name" value="RNASE_T2_1"/>
    <property type="match status" value="1"/>
</dbReference>
<feature type="active site" evidence="3">
    <location>
        <position position="90"/>
    </location>
</feature>
<evidence type="ECO:0000256" key="1">
    <source>
        <dbReference type="ARBA" id="ARBA00007469"/>
    </source>
</evidence>
<evidence type="ECO:0000256" key="2">
    <source>
        <dbReference type="ARBA" id="ARBA00023157"/>
    </source>
</evidence>
<dbReference type="InterPro" id="IPR033697">
    <property type="entry name" value="Ribonuclease_T2_eukaryotic"/>
</dbReference>
<dbReference type="EnsemblMetazoa" id="CLYHEMT001337.1">
    <property type="protein sequence ID" value="CLYHEMP001337.1"/>
    <property type="gene ID" value="CLYHEMG001337"/>
</dbReference>
<dbReference type="PROSITE" id="PS00531">
    <property type="entry name" value="RNASE_T2_2"/>
    <property type="match status" value="1"/>
</dbReference>
<dbReference type="AlphaFoldDB" id="A0A7M5V0A5"/>